<accession>A0A7K1T038</accession>
<dbReference type="EMBL" id="WPIK01000015">
    <property type="protein sequence ID" value="MVN22934.1"/>
    <property type="molecule type" value="Genomic_DNA"/>
</dbReference>
<evidence type="ECO:0000313" key="1">
    <source>
        <dbReference type="EMBL" id="MVN22934.1"/>
    </source>
</evidence>
<dbReference type="RefSeq" id="WP_157568667.1">
    <property type="nucleotide sequence ID" value="NZ_WPIK01000015.1"/>
</dbReference>
<dbReference type="Proteomes" id="UP000462014">
    <property type="component" value="Unassembled WGS sequence"/>
</dbReference>
<evidence type="ECO:0000313" key="2">
    <source>
        <dbReference type="Proteomes" id="UP000462014"/>
    </source>
</evidence>
<sequence>MSYIIQPDFDCRNCVKCGRRPVIDQVKKVFKIKCPNKSCNNVVSGSMLNFEKWNIKNSPAASNRKEGNGPFKRIA</sequence>
<reference evidence="1 2" key="1">
    <citation type="submission" date="2019-12" db="EMBL/GenBank/DDBJ databases">
        <title>Mucilaginibacter sp. HMF7410 genome sequencing and assembly.</title>
        <authorList>
            <person name="Kang H."/>
            <person name="Cha I."/>
            <person name="Kim H."/>
            <person name="Joh K."/>
        </authorList>
    </citation>
    <scope>NUCLEOTIDE SEQUENCE [LARGE SCALE GENOMIC DNA]</scope>
    <source>
        <strain evidence="1 2">HMF7410</strain>
    </source>
</reference>
<dbReference type="AlphaFoldDB" id="A0A7K1T038"/>
<protein>
    <submittedName>
        <fullName evidence="1">Uncharacterized protein</fullName>
    </submittedName>
</protein>
<organism evidence="1 2">
    <name type="scientific">Mucilaginibacter arboris</name>
    <dbReference type="NCBI Taxonomy" id="2682090"/>
    <lineage>
        <taxon>Bacteria</taxon>
        <taxon>Pseudomonadati</taxon>
        <taxon>Bacteroidota</taxon>
        <taxon>Sphingobacteriia</taxon>
        <taxon>Sphingobacteriales</taxon>
        <taxon>Sphingobacteriaceae</taxon>
        <taxon>Mucilaginibacter</taxon>
    </lineage>
</organism>
<comment type="caution">
    <text evidence="1">The sequence shown here is derived from an EMBL/GenBank/DDBJ whole genome shotgun (WGS) entry which is preliminary data.</text>
</comment>
<keyword evidence="2" id="KW-1185">Reference proteome</keyword>
<gene>
    <name evidence="1" type="ORF">GO621_15520</name>
</gene>
<name>A0A7K1T038_9SPHI</name>
<proteinExistence type="predicted"/>